<evidence type="ECO:0000313" key="2">
    <source>
        <dbReference type="Proteomes" id="UP000290289"/>
    </source>
</evidence>
<gene>
    <name evidence="1" type="ORF">DVH24_013900</name>
</gene>
<comment type="caution">
    <text evidence="1">The sequence shown here is derived from an EMBL/GenBank/DDBJ whole genome shotgun (WGS) entry which is preliminary data.</text>
</comment>
<proteinExistence type="predicted"/>
<protein>
    <submittedName>
        <fullName evidence="1">Uncharacterized protein</fullName>
    </submittedName>
</protein>
<dbReference type="EMBL" id="RDQH01000333">
    <property type="protein sequence ID" value="RXH93324.1"/>
    <property type="molecule type" value="Genomic_DNA"/>
</dbReference>
<dbReference type="Proteomes" id="UP000290289">
    <property type="component" value="Chromosome 7"/>
</dbReference>
<dbReference type="AlphaFoldDB" id="A0A498JH07"/>
<organism evidence="1 2">
    <name type="scientific">Malus domestica</name>
    <name type="common">Apple</name>
    <name type="synonym">Pyrus malus</name>
    <dbReference type="NCBI Taxonomy" id="3750"/>
    <lineage>
        <taxon>Eukaryota</taxon>
        <taxon>Viridiplantae</taxon>
        <taxon>Streptophyta</taxon>
        <taxon>Embryophyta</taxon>
        <taxon>Tracheophyta</taxon>
        <taxon>Spermatophyta</taxon>
        <taxon>Magnoliopsida</taxon>
        <taxon>eudicotyledons</taxon>
        <taxon>Gunneridae</taxon>
        <taxon>Pentapetalae</taxon>
        <taxon>rosids</taxon>
        <taxon>fabids</taxon>
        <taxon>Rosales</taxon>
        <taxon>Rosaceae</taxon>
        <taxon>Amygdaloideae</taxon>
        <taxon>Maleae</taxon>
        <taxon>Malus</taxon>
    </lineage>
</organism>
<sequence length="74" mass="7529">MVGYKWWQCGKGNDIGGGSGGESGNGSRVVVALTMMVKVGGGSIDSERFWMQLTYWGGGSDGGSNKGIVGCHGG</sequence>
<reference evidence="1 2" key="1">
    <citation type="submission" date="2018-10" db="EMBL/GenBank/DDBJ databases">
        <title>A high-quality apple genome assembly.</title>
        <authorList>
            <person name="Hu J."/>
        </authorList>
    </citation>
    <scope>NUCLEOTIDE SEQUENCE [LARGE SCALE GENOMIC DNA]</scope>
    <source>
        <strain evidence="2">cv. HFTH1</strain>
        <tissue evidence="1">Young leaf</tissue>
    </source>
</reference>
<accession>A0A498JH07</accession>
<evidence type="ECO:0000313" key="1">
    <source>
        <dbReference type="EMBL" id="RXH93324.1"/>
    </source>
</evidence>
<name>A0A498JH07_MALDO</name>
<keyword evidence="2" id="KW-1185">Reference proteome</keyword>